<sequence length="509" mass="57393">MPLISREGFYGLNFRRLRFWTRRSPKNNPDVTPALQLPPELVGHIMTIVVQNQFLTYSRTLPRSSRYTWIKLCHICQCWRQIALGCPMLWSYIDTRWDALVKQLILRSHTAPLTVFVWFTNASTHSVIDNILGEMHRIKELHLVGNKLDLILPRLRLPLKAPFLEVLTLECLYQSSMPAMPRLLEISENSTNYLTSLTLAGITTGTIPSDPGILSCLQYLRIFPKTSGITPLSEIITVLTFCPELIEFHYSAPSNVIGYSDGETRTVNLRHLRRLRISTNNTASILVLNYLTVPPDISLYISAIYGSNVPQPLVIPTTYLTTYNSLIVHTSTPIRLKAEVLSPATSEHRGHDRTYTPNMLEMKINALAFDTIPTILSGLLPQLRHVELKELTEFRHEESCRLFLMSLHCVESLKASCKSGGPAKTLISELSESANGLLCPSLHILSLQFVMLEPRVDVFFGALASLLRNRNDSLARLTMLDLSGCSGIPSDHIQIDIMRSLVELLILPE</sequence>
<evidence type="ECO:0000313" key="1">
    <source>
        <dbReference type="EMBL" id="TDL19497.1"/>
    </source>
</evidence>
<protein>
    <submittedName>
        <fullName evidence="1">Uncharacterized protein</fullName>
    </submittedName>
</protein>
<evidence type="ECO:0000313" key="2">
    <source>
        <dbReference type="Proteomes" id="UP000294933"/>
    </source>
</evidence>
<dbReference type="VEuPathDB" id="FungiDB:BD410DRAFT_830304"/>
<dbReference type="OrthoDB" id="3365698at2759"/>
<dbReference type="EMBL" id="ML170196">
    <property type="protein sequence ID" value="TDL19497.1"/>
    <property type="molecule type" value="Genomic_DNA"/>
</dbReference>
<dbReference type="SUPFAM" id="SSF52047">
    <property type="entry name" value="RNI-like"/>
    <property type="match status" value="1"/>
</dbReference>
<gene>
    <name evidence="1" type="ORF">BD410DRAFT_830304</name>
</gene>
<dbReference type="AlphaFoldDB" id="A0A4Y7PVS5"/>
<proteinExistence type="predicted"/>
<reference evidence="1 2" key="1">
    <citation type="submission" date="2018-06" db="EMBL/GenBank/DDBJ databases">
        <title>A transcriptomic atlas of mushroom development highlights an independent origin of complex multicellularity.</title>
        <authorList>
            <consortium name="DOE Joint Genome Institute"/>
            <person name="Krizsan K."/>
            <person name="Almasi E."/>
            <person name="Merenyi Z."/>
            <person name="Sahu N."/>
            <person name="Viragh M."/>
            <person name="Koszo T."/>
            <person name="Mondo S."/>
            <person name="Kiss B."/>
            <person name="Balint B."/>
            <person name="Kues U."/>
            <person name="Barry K."/>
            <person name="Hegedus J.C."/>
            <person name="Henrissat B."/>
            <person name="Johnson J."/>
            <person name="Lipzen A."/>
            <person name="Ohm R."/>
            <person name="Nagy I."/>
            <person name="Pangilinan J."/>
            <person name="Yan J."/>
            <person name="Xiong Y."/>
            <person name="Grigoriev I.V."/>
            <person name="Hibbett D.S."/>
            <person name="Nagy L.G."/>
        </authorList>
    </citation>
    <scope>NUCLEOTIDE SEQUENCE [LARGE SCALE GENOMIC DNA]</scope>
    <source>
        <strain evidence="1 2">SZMC22713</strain>
    </source>
</reference>
<dbReference type="STRING" id="50990.A0A4Y7PVS5"/>
<name>A0A4Y7PVS5_9AGAM</name>
<dbReference type="Proteomes" id="UP000294933">
    <property type="component" value="Unassembled WGS sequence"/>
</dbReference>
<keyword evidence="2" id="KW-1185">Reference proteome</keyword>
<organism evidence="1 2">
    <name type="scientific">Rickenella mellea</name>
    <dbReference type="NCBI Taxonomy" id="50990"/>
    <lineage>
        <taxon>Eukaryota</taxon>
        <taxon>Fungi</taxon>
        <taxon>Dikarya</taxon>
        <taxon>Basidiomycota</taxon>
        <taxon>Agaricomycotina</taxon>
        <taxon>Agaricomycetes</taxon>
        <taxon>Hymenochaetales</taxon>
        <taxon>Rickenellaceae</taxon>
        <taxon>Rickenella</taxon>
    </lineage>
</organism>
<accession>A0A4Y7PVS5</accession>